<feature type="chain" id="PRO_5014949338" evidence="4">
    <location>
        <begin position="25"/>
        <end position="1177"/>
    </location>
</feature>
<keyword evidence="4" id="KW-0732">Signal</keyword>
<dbReference type="EMBL" id="LLXL01000653">
    <property type="protein sequence ID" value="PKK70113.1"/>
    <property type="molecule type" value="Genomic_DNA"/>
</dbReference>
<dbReference type="Proteomes" id="UP000233469">
    <property type="component" value="Unassembled WGS sequence"/>
</dbReference>
<comment type="caution">
    <text evidence="5">The sequence shown here is derived from an EMBL/GenBank/DDBJ whole genome shotgun (WGS) entry which is preliminary data.</text>
</comment>
<keyword evidence="3" id="KW-1133">Transmembrane helix</keyword>
<keyword evidence="3" id="KW-0472">Membrane</keyword>
<feature type="region of interest" description="Disordered" evidence="2">
    <location>
        <begin position="1000"/>
        <end position="1026"/>
    </location>
</feature>
<reference evidence="5 6" key="1">
    <citation type="submission" date="2016-04" db="EMBL/GenBank/DDBJ databases">
        <title>Genome analyses suggest a sexual origin of heterokaryosis in a supposedly ancient asexual fungus.</title>
        <authorList>
            <person name="Ropars J."/>
            <person name="Sedzielewska K."/>
            <person name="Noel J."/>
            <person name="Charron P."/>
            <person name="Farinelli L."/>
            <person name="Marton T."/>
            <person name="Kruger M."/>
            <person name="Pelin A."/>
            <person name="Brachmann A."/>
            <person name="Corradi N."/>
        </authorList>
    </citation>
    <scope>NUCLEOTIDE SEQUENCE [LARGE SCALE GENOMIC DNA]</scope>
    <source>
        <strain evidence="5 6">C2</strain>
    </source>
</reference>
<keyword evidence="1" id="KW-0175">Coiled coil</keyword>
<evidence type="ECO:0000313" key="5">
    <source>
        <dbReference type="EMBL" id="PKK70113.1"/>
    </source>
</evidence>
<gene>
    <name evidence="5" type="ORF">RhiirC2_780111</name>
</gene>
<keyword evidence="3" id="KW-0812">Transmembrane</keyword>
<feature type="transmembrane region" description="Helical" evidence="3">
    <location>
        <begin position="1073"/>
        <end position="1091"/>
    </location>
</feature>
<sequence>MKLNHISLFITLSIILLVLLPVKSSIIFEENQNSTEQQPRVFGLDCYDDNTIVVRIVRKDPSKFQCLKDYLSIRTIYPNGTVKEFDLSSDTLNIQPFNFCILPKYPKANPLRFYPVRKNFLLITYAEADDINNFYTYNDWGVVIDLDGGIHSKIKLGPSYVNITTKDWKPGQDSITLNVHRDNGFLRTAPLTNSTGYSLQQFIIDENGGIEQIVETINIYPTGYPLETVATMDGGYALIYPNNTGSATISTTPLTPQFGIYCMLLRYGKEITQGPIVLYQTLTPINVLLLDCDFTYVGVGQTCMIIASSTLTDKTFIKIDFLSSGTVYNITTFQSSEITTDYSIQSLRYGGYFSYYGVQNIKKNFEINGYIMDYYGNLFDWGLTYPTLANPIADILVLPNNTLVIPQPEGEKSWSLITSDLYKIEGERDHGYDNLHIDTTIPKIGDVINPSETKFLIIKYYNKIDLSPNRNVTILQDDGTSHGIIRQMTSMTSTGNDGYDKFVNLIDDEFGSIINITIIDSTFNKPGGKYYVLIDDGFASSRGYHEPIIGIQSSAWNFTTIQEDDHESTSIKEIYQKKVNSAGISGKVRLTTDGTNYFKSIKDDKLKYKEFFDNLTRELAKAIPVSTERVTTSEKYEIDTTVSSEQYILSINIEKAKNKDEISVNLAAIDLDTLIKNKFITIIGSGVYSNYLDHKYGYVTKPRWIEENLKKLIITVLLNIGLLSFSAKEKNYAIYTCGNSIEKFVTTIFFTSIDAGHIEKIFNISIFLVTFPFVVNLGVAFIIIINEFMRTDLTDLLIKIDELIDKLLNEEVSDDSDSTKELIVDNDNITKSDEATQASKELKKVIRELIINEDLEKVNKLMEEIKIVNEIIVKEKNDNTENETINNTEIKNIKEKLKVINKLISKIMQFEDFAEELKEVENLSENLVRKVNSFTVKSEEIEQLAEELNKIRVLTKKLKEVKKFAEEVSIFVDKRKLGDILIKGELKNIKNFADKLNSRVKDEKDDDTEDDDDIEEVENEERNNNENEEKIKKWSFLNIINGIKEKRSHSIKQKKGYQKFSKWLKDSKEHRKVTALFVLLAGVNITYLRLLGSKMTIPWFNIYLNAKLSHAAKRKMIWGVFISAIVGDISLIILQSFYVTRVVSLGYTPVYNISKSSIDFFSKGFLIIKHMLTARYI</sequence>
<dbReference type="VEuPathDB" id="FungiDB:FUN_020412"/>
<organism evidence="5 6">
    <name type="scientific">Rhizophagus irregularis</name>
    <dbReference type="NCBI Taxonomy" id="588596"/>
    <lineage>
        <taxon>Eukaryota</taxon>
        <taxon>Fungi</taxon>
        <taxon>Fungi incertae sedis</taxon>
        <taxon>Mucoromycota</taxon>
        <taxon>Glomeromycotina</taxon>
        <taxon>Glomeromycetes</taxon>
        <taxon>Glomerales</taxon>
        <taxon>Glomeraceae</taxon>
        <taxon>Rhizophagus</taxon>
    </lineage>
</organism>
<dbReference type="VEuPathDB" id="FungiDB:RhiirA1_459879"/>
<feature type="signal peptide" evidence="4">
    <location>
        <begin position="1"/>
        <end position="24"/>
    </location>
</feature>
<proteinExistence type="predicted"/>
<evidence type="ECO:0000256" key="4">
    <source>
        <dbReference type="SAM" id="SignalP"/>
    </source>
</evidence>
<protein>
    <submittedName>
        <fullName evidence="5">Uncharacterized protein</fullName>
    </submittedName>
</protein>
<evidence type="ECO:0000256" key="3">
    <source>
        <dbReference type="SAM" id="Phobius"/>
    </source>
</evidence>
<feature type="transmembrane region" description="Helical" evidence="3">
    <location>
        <begin position="1116"/>
        <end position="1134"/>
    </location>
</feature>
<name>A0A2N1N890_9GLOM</name>
<accession>A0A2N1N890</accession>
<evidence type="ECO:0000313" key="6">
    <source>
        <dbReference type="Proteomes" id="UP000233469"/>
    </source>
</evidence>
<feature type="coiled-coil region" evidence="1">
    <location>
        <begin position="910"/>
        <end position="961"/>
    </location>
</feature>
<feature type="compositionally biased region" description="Acidic residues" evidence="2">
    <location>
        <begin position="1004"/>
        <end position="1019"/>
    </location>
</feature>
<feature type="transmembrane region" description="Helical" evidence="3">
    <location>
        <begin position="761"/>
        <end position="785"/>
    </location>
</feature>
<evidence type="ECO:0000256" key="2">
    <source>
        <dbReference type="SAM" id="MobiDB-lite"/>
    </source>
</evidence>
<dbReference type="AlphaFoldDB" id="A0A2N1N890"/>
<dbReference type="VEuPathDB" id="FungiDB:RhiirFUN_000762"/>
<reference evidence="5 6" key="2">
    <citation type="submission" date="2017-10" db="EMBL/GenBank/DDBJ databases">
        <title>Extensive intraspecific genome diversity in a model arbuscular mycorrhizal fungus.</title>
        <authorList>
            <person name="Chen E.C.H."/>
            <person name="Morin E."/>
            <person name="Baudet D."/>
            <person name="Noel J."/>
            <person name="Ndikumana S."/>
            <person name="Charron P."/>
            <person name="St-Onge C."/>
            <person name="Giorgi J."/>
            <person name="Grigoriev I.V."/>
            <person name="Roux C."/>
            <person name="Martin F.M."/>
            <person name="Corradi N."/>
        </authorList>
    </citation>
    <scope>NUCLEOTIDE SEQUENCE [LARGE SCALE GENOMIC DNA]</scope>
    <source>
        <strain evidence="5 6">C2</strain>
    </source>
</reference>
<evidence type="ECO:0000256" key="1">
    <source>
        <dbReference type="SAM" id="Coils"/>
    </source>
</evidence>